<dbReference type="Proteomes" id="UP000054097">
    <property type="component" value="Unassembled WGS sequence"/>
</dbReference>
<accession>A0A0C2X547</accession>
<gene>
    <name evidence="1" type="ORF">M408DRAFT_233803</name>
</gene>
<dbReference type="HOGENOM" id="CLU_2997930_0_0_1"/>
<dbReference type="AlphaFoldDB" id="A0A0C2X547"/>
<reference evidence="2" key="2">
    <citation type="submission" date="2015-01" db="EMBL/GenBank/DDBJ databases">
        <title>Evolutionary Origins and Diversification of the Mycorrhizal Mutualists.</title>
        <authorList>
            <consortium name="DOE Joint Genome Institute"/>
            <consortium name="Mycorrhizal Genomics Consortium"/>
            <person name="Kohler A."/>
            <person name="Kuo A."/>
            <person name="Nagy L.G."/>
            <person name="Floudas D."/>
            <person name="Copeland A."/>
            <person name="Barry K.W."/>
            <person name="Cichocki N."/>
            <person name="Veneault-Fourrey C."/>
            <person name="LaButti K."/>
            <person name="Lindquist E.A."/>
            <person name="Lipzen A."/>
            <person name="Lundell T."/>
            <person name="Morin E."/>
            <person name="Murat C."/>
            <person name="Riley R."/>
            <person name="Ohm R."/>
            <person name="Sun H."/>
            <person name="Tunlid A."/>
            <person name="Henrissat B."/>
            <person name="Grigoriev I.V."/>
            <person name="Hibbett D.S."/>
            <person name="Martin F."/>
        </authorList>
    </citation>
    <scope>NUCLEOTIDE SEQUENCE [LARGE SCALE GENOMIC DNA]</scope>
    <source>
        <strain evidence="2">MAFF 305830</strain>
    </source>
</reference>
<protein>
    <submittedName>
        <fullName evidence="1">Uncharacterized protein</fullName>
    </submittedName>
</protein>
<reference evidence="1 2" key="1">
    <citation type="submission" date="2014-04" db="EMBL/GenBank/DDBJ databases">
        <authorList>
            <consortium name="DOE Joint Genome Institute"/>
            <person name="Kuo A."/>
            <person name="Zuccaro A."/>
            <person name="Kohler A."/>
            <person name="Nagy L.G."/>
            <person name="Floudas D."/>
            <person name="Copeland A."/>
            <person name="Barry K.W."/>
            <person name="Cichocki N."/>
            <person name="Veneault-Fourrey C."/>
            <person name="LaButti K."/>
            <person name="Lindquist E.A."/>
            <person name="Lipzen A."/>
            <person name="Lundell T."/>
            <person name="Morin E."/>
            <person name="Murat C."/>
            <person name="Sun H."/>
            <person name="Tunlid A."/>
            <person name="Henrissat B."/>
            <person name="Grigoriev I.V."/>
            <person name="Hibbett D.S."/>
            <person name="Martin F."/>
            <person name="Nordberg H.P."/>
            <person name="Cantor M.N."/>
            <person name="Hua S.X."/>
        </authorList>
    </citation>
    <scope>NUCLEOTIDE SEQUENCE [LARGE SCALE GENOMIC DNA]</scope>
    <source>
        <strain evidence="1 2">MAFF 305830</strain>
    </source>
</reference>
<name>A0A0C2X547_SERVB</name>
<evidence type="ECO:0000313" key="1">
    <source>
        <dbReference type="EMBL" id="KIM24457.1"/>
    </source>
</evidence>
<organism evidence="1 2">
    <name type="scientific">Serendipita vermifera MAFF 305830</name>
    <dbReference type="NCBI Taxonomy" id="933852"/>
    <lineage>
        <taxon>Eukaryota</taxon>
        <taxon>Fungi</taxon>
        <taxon>Dikarya</taxon>
        <taxon>Basidiomycota</taxon>
        <taxon>Agaricomycotina</taxon>
        <taxon>Agaricomycetes</taxon>
        <taxon>Sebacinales</taxon>
        <taxon>Serendipitaceae</taxon>
        <taxon>Serendipita</taxon>
    </lineage>
</organism>
<dbReference type="EMBL" id="KN824324">
    <property type="protein sequence ID" value="KIM24457.1"/>
    <property type="molecule type" value="Genomic_DNA"/>
</dbReference>
<sequence>MIKSEDVSSTYLSKIFDLVFGYEVKDNFQPYKNFLNIFGLISHFARILKASDWPAVK</sequence>
<proteinExistence type="predicted"/>
<keyword evidence="2" id="KW-1185">Reference proteome</keyword>
<evidence type="ECO:0000313" key="2">
    <source>
        <dbReference type="Proteomes" id="UP000054097"/>
    </source>
</evidence>